<accession>A0A9W9ZUL0</accession>
<evidence type="ECO:0000313" key="5">
    <source>
        <dbReference type="Proteomes" id="UP001163046"/>
    </source>
</evidence>
<dbReference type="GO" id="GO:0051879">
    <property type="term" value="F:Hsp90 protein binding"/>
    <property type="evidence" value="ECO:0007669"/>
    <property type="project" value="TreeGrafter"/>
</dbReference>
<keyword evidence="5" id="KW-1185">Reference proteome</keyword>
<organism evidence="4 5">
    <name type="scientific">Desmophyllum pertusum</name>
    <dbReference type="NCBI Taxonomy" id="174260"/>
    <lineage>
        <taxon>Eukaryota</taxon>
        <taxon>Metazoa</taxon>
        <taxon>Cnidaria</taxon>
        <taxon>Anthozoa</taxon>
        <taxon>Hexacorallia</taxon>
        <taxon>Scleractinia</taxon>
        <taxon>Caryophylliina</taxon>
        <taxon>Caryophylliidae</taxon>
        <taxon>Desmophyllum</taxon>
    </lineage>
</organism>
<feature type="chain" id="PRO_5040948422" evidence="2">
    <location>
        <begin position="17"/>
        <end position="302"/>
    </location>
</feature>
<evidence type="ECO:0000256" key="1">
    <source>
        <dbReference type="ARBA" id="ARBA00006133"/>
    </source>
</evidence>
<dbReference type="EMBL" id="MU825630">
    <property type="protein sequence ID" value="KAJ7388116.1"/>
    <property type="molecule type" value="Genomic_DNA"/>
</dbReference>
<gene>
    <name evidence="4" type="primary">TELO2_4</name>
    <name evidence="4" type="ORF">OS493_039734</name>
</gene>
<dbReference type="GO" id="GO:0005829">
    <property type="term" value="C:cytosol"/>
    <property type="evidence" value="ECO:0007669"/>
    <property type="project" value="TreeGrafter"/>
</dbReference>
<evidence type="ECO:0000313" key="4">
    <source>
        <dbReference type="EMBL" id="KAJ7388116.1"/>
    </source>
</evidence>
<proteinExistence type="inferred from homology"/>
<dbReference type="PANTHER" id="PTHR15830">
    <property type="entry name" value="TELOMERE LENGTH REGULATION PROTEIN TEL2 FAMILY MEMBER"/>
    <property type="match status" value="1"/>
</dbReference>
<dbReference type="GO" id="GO:0051083">
    <property type="term" value="P:'de novo' cotranslational protein folding"/>
    <property type="evidence" value="ECO:0007669"/>
    <property type="project" value="TreeGrafter"/>
</dbReference>
<dbReference type="Gene3D" id="1.25.40.720">
    <property type="entry name" value="Telomere length regulation protein 2, C-terminal domain"/>
    <property type="match status" value="1"/>
</dbReference>
<dbReference type="PANTHER" id="PTHR15830:SF10">
    <property type="entry name" value="TELOMERE LENGTH REGULATION PROTEIN TEL2 HOMOLOG"/>
    <property type="match status" value="1"/>
</dbReference>
<feature type="signal peptide" evidence="2">
    <location>
        <begin position="1"/>
        <end position="16"/>
    </location>
</feature>
<protein>
    <submittedName>
        <fullName evidence="4">TEL2, telomere maintenance protein 2</fullName>
    </submittedName>
</protein>
<reference evidence="4" key="1">
    <citation type="submission" date="2023-01" db="EMBL/GenBank/DDBJ databases">
        <title>Genome assembly of the deep-sea coral Lophelia pertusa.</title>
        <authorList>
            <person name="Herrera S."/>
            <person name="Cordes E."/>
        </authorList>
    </citation>
    <scope>NUCLEOTIDE SEQUENCE</scope>
    <source>
        <strain evidence="4">USNM1676648</strain>
        <tissue evidence="4">Polyp</tissue>
    </source>
</reference>
<dbReference type="Pfam" id="PF10193">
    <property type="entry name" value="Telomere_reg-2"/>
    <property type="match status" value="1"/>
</dbReference>
<dbReference type="InterPro" id="IPR019337">
    <property type="entry name" value="Telomere_length_regulation_dom"/>
</dbReference>
<dbReference type="AlphaFoldDB" id="A0A9W9ZUL0"/>
<comment type="caution">
    <text evidence="4">The sequence shown here is derived from an EMBL/GenBank/DDBJ whole genome shotgun (WGS) entry which is preliminary data.</text>
</comment>
<keyword evidence="2" id="KW-0732">Signal</keyword>
<dbReference type="InterPro" id="IPR038528">
    <property type="entry name" value="TEL2_C_sf"/>
</dbReference>
<dbReference type="InterPro" id="IPR051970">
    <property type="entry name" value="TEL2_Regulation"/>
</dbReference>
<dbReference type="Proteomes" id="UP001163046">
    <property type="component" value="Unassembled WGS sequence"/>
</dbReference>
<dbReference type="OrthoDB" id="10258062at2759"/>
<evidence type="ECO:0000259" key="3">
    <source>
        <dbReference type="Pfam" id="PF10193"/>
    </source>
</evidence>
<name>A0A9W9ZUL0_9CNID</name>
<dbReference type="GO" id="GO:0042162">
    <property type="term" value="F:telomeric DNA binding"/>
    <property type="evidence" value="ECO:0007669"/>
    <property type="project" value="TreeGrafter"/>
</dbReference>
<comment type="similarity">
    <text evidence="1">Belongs to the TEL2 family.</text>
</comment>
<evidence type="ECO:0000256" key="2">
    <source>
        <dbReference type="SAM" id="SignalP"/>
    </source>
</evidence>
<feature type="domain" description="Telomere length regulation protein conserved" evidence="3">
    <location>
        <begin position="102"/>
        <end position="141"/>
    </location>
</feature>
<sequence>MINIFMCLCCCSFIRALEHGGEAIQETCNTHQAVSWCTESFESPLEKVRRLGMVVAECVTSSLEPNGEKLVFEYAEDDEDKITEVNGQGLTGEIGYRKRKERSLTVMCPQQIACHLTEEFFAPNYNLQQRMDMLNVLADAAQQLSTPAETAKTRTVPRKFPLPQADSVKPLQAVPEWQKIVQERIDGKTKRISKGPSPPQPTAVANKFAGVAGFFFFPLMKNFDSKVNTLDLLRRRHSCPRQVCLHSWNYHVLRQGNACRKKHGNDIIGIYLGFEVSQRGICASSTDLCTGHGCCFWFRRRR</sequence>